<dbReference type="Pfam" id="PF20736">
    <property type="entry name" value="Glyco_hydro127M"/>
    <property type="match status" value="1"/>
</dbReference>
<evidence type="ECO:0000259" key="2">
    <source>
        <dbReference type="Pfam" id="PF07944"/>
    </source>
</evidence>
<dbReference type="InterPro" id="IPR006059">
    <property type="entry name" value="SBP"/>
</dbReference>
<dbReference type="PANTHER" id="PTHR43465:SF1">
    <property type="entry name" value="NON-REDUCING END BETA-L-ARABINOFURANOSIDASE"/>
    <property type="match status" value="1"/>
</dbReference>
<evidence type="ECO:0000313" key="5">
    <source>
        <dbReference type="EMBL" id="KAF4323089.1"/>
    </source>
</evidence>
<dbReference type="InterPro" id="IPR012878">
    <property type="entry name" value="Beta-AFase-like_GH127_cat"/>
</dbReference>
<reference evidence="5" key="1">
    <citation type="journal article" date="2015" name="Genom Data">
        <title>Draft genome sequences of Phytophthora kernoviae and Phytophthora ramorum lineage EU2 from Scotland.</title>
        <authorList>
            <person name="Sambles C."/>
            <person name="Schlenzig A."/>
            <person name="O'Neill P."/>
            <person name="Grant M."/>
            <person name="Studholme D.J."/>
        </authorList>
    </citation>
    <scope>NUCLEOTIDE SEQUENCE</scope>
    <source>
        <strain evidence="5">00238/432</strain>
    </source>
</reference>
<dbReference type="Gene3D" id="3.40.190.10">
    <property type="entry name" value="Periplasmic binding protein-like II"/>
    <property type="match status" value="2"/>
</dbReference>
<dbReference type="InterPro" id="IPR049046">
    <property type="entry name" value="Beta-AFase-like_GH127_middle"/>
</dbReference>
<dbReference type="Gene3D" id="1.50.10.20">
    <property type="match status" value="1"/>
</dbReference>
<dbReference type="InterPro" id="IPR008928">
    <property type="entry name" value="6-hairpin_glycosidase_sf"/>
</dbReference>
<dbReference type="Pfam" id="PF01547">
    <property type="entry name" value="SBP_bac_1"/>
    <property type="match status" value="1"/>
</dbReference>
<dbReference type="AlphaFoldDB" id="A0A8J4SI58"/>
<protein>
    <recommendedName>
        <fullName evidence="7">Glycoside hydrolase family 127 protein</fullName>
    </recommendedName>
</protein>
<dbReference type="Pfam" id="PF07944">
    <property type="entry name" value="Beta-AFase-like_GH127_cat"/>
    <property type="match status" value="1"/>
</dbReference>
<dbReference type="Pfam" id="PF20737">
    <property type="entry name" value="Glyco_hydro127C"/>
    <property type="match status" value="1"/>
</dbReference>
<gene>
    <name evidence="5" type="ORF">G195_003886</name>
</gene>
<feature type="chain" id="PRO_5035169803" description="Glycoside hydrolase family 127 protein" evidence="1">
    <location>
        <begin position="24"/>
        <end position="1132"/>
    </location>
</feature>
<feature type="domain" description="Non-reducing end beta-L-arabinofuranosidase-like GH127 C-terminal" evidence="4">
    <location>
        <begin position="1019"/>
        <end position="1130"/>
    </location>
</feature>
<dbReference type="InterPro" id="IPR049174">
    <property type="entry name" value="Beta-AFase-like"/>
</dbReference>
<proteinExistence type="predicted"/>
<evidence type="ECO:0000259" key="3">
    <source>
        <dbReference type="Pfam" id="PF20736"/>
    </source>
</evidence>
<comment type="caution">
    <text evidence="5">The sequence shown here is derived from an EMBL/GenBank/DDBJ whole genome shotgun (WGS) entry which is preliminary data.</text>
</comment>
<name>A0A8J4SI58_9STRA</name>
<dbReference type="SUPFAM" id="SSF48208">
    <property type="entry name" value="Six-hairpin glycosidases"/>
    <property type="match status" value="1"/>
</dbReference>
<evidence type="ECO:0000313" key="6">
    <source>
        <dbReference type="Proteomes" id="UP000702964"/>
    </source>
</evidence>
<feature type="domain" description="Non-reducing end beta-L-arabinofuranosidase-like GH127 middle" evidence="3">
    <location>
        <begin position="929"/>
        <end position="1016"/>
    </location>
</feature>
<keyword evidence="1" id="KW-0732">Signal</keyword>
<evidence type="ECO:0008006" key="7">
    <source>
        <dbReference type="Google" id="ProtNLM"/>
    </source>
</evidence>
<dbReference type="EMBL" id="AOFI03000051">
    <property type="protein sequence ID" value="KAF4323089.1"/>
    <property type="molecule type" value="Genomic_DNA"/>
</dbReference>
<dbReference type="GO" id="GO:0005975">
    <property type="term" value="P:carbohydrate metabolic process"/>
    <property type="evidence" value="ECO:0007669"/>
    <property type="project" value="InterPro"/>
</dbReference>
<feature type="signal peptide" evidence="1">
    <location>
        <begin position="1"/>
        <end position="23"/>
    </location>
</feature>
<sequence length="1132" mass="127260">MSAGMSAMLAAVLLLSGCNSSESTPSASEKANGKTAEATEIQFPLEKPVKLEILASTAPQVKKSYNEMQMFKELKEMTNVDVEWTQVGWEQLAEKKNIVIASGDLPDVFYGRGVLMDQEIVKLGSQGAIIPLEDLIEQHAPNLKKVFEQRPDFKTLLTANDGHIYSLPTFVERDFNEIPSVLFINKKWLDQLSLAVPTTTDEFYEVLKAFKEKDPNGNGKADEVPFSFLFNNQQNGSNSLAGSFGIKQDDPRNNLYLDNGVVKYAPEQPEYQAYLEYMNKLFKENLVDEEVFTHDQNTYLTKVRSTDIPIGAFFGFSQLSIFGSMNEDYVPVLPLKGPDGKQGWLRIPAAISKGAFAITAANENPEVTMKWMDAMFEEKLSFQFEIGPIGLTVKENPDGTFDKMPNPDGVSEGDFKHSEAPGNGATVIVLKDMVDRLIDEQADEKREYYEMYDPFASKEVIKDMLWSAEDGEKLAAINLDLNGKNGYYASTFAKFVMNGFTQADWDNHLAQLKKLKPVKLGEAKLTGGFWGNRVDDYMHVIKSMESSLMHSDNAARLINFGIAAGEMEGKFHDNDWSDGDCYKFIEGCANQYAVTKDPQILEILNKYIPWIEASQESDGYINTQILLTNKERWQHPAHHELYNIGHLFTAACALYEAAGDDRLLQVAVRCADYLCTVFMPLNAELGDFCFNPSQIMGLVDLYRLTGTKRYLELADIFVTMRGTKQGNGDQNQNRVALREEYKPVGHAVTASYLYAGAADVYAHTQDETLLTALERIWNDMISRRIYITGGVCPIYEGVSERGDRVQEAFGDEFNLPNRIAYNETCANIAAAMWAHRMLHVTNKAVYGDWMESILYNAGISGGSLDMTRYFYANPLAHRVHERIKPTFRQYAHAPNERFVTFGCWCCPPQLWRTLTGMPKWIYSTSEQGVAINLFAGCELDSKLANGAPVKLRMETYYPWDQEVKIYVDQAPAAGMKLSFRIPAWCTDATCNGQPIQRGIHEVTVQSGEEINIQLPMKAQLYQANPMVEQANGMVAVKRGPVVYCLEGCDISGEATLDELALPIHATFQEVPIAEMPYHMVGLQTEMVIRPKGDALYHPLVQDQNQTLTVRLIPYFSWANREESDMSVWFPRA</sequence>
<dbReference type="Proteomes" id="UP000702964">
    <property type="component" value="Unassembled WGS sequence"/>
</dbReference>
<dbReference type="InterPro" id="IPR049049">
    <property type="entry name" value="Beta-AFase-like_GH127_C"/>
</dbReference>
<evidence type="ECO:0000256" key="1">
    <source>
        <dbReference type="SAM" id="SignalP"/>
    </source>
</evidence>
<dbReference type="PANTHER" id="PTHR43465">
    <property type="entry name" value="DUF1680 DOMAIN PROTEIN (AFU_ORTHOLOGUE AFUA_1G08910)"/>
    <property type="match status" value="1"/>
</dbReference>
<evidence type="ECO:0000259" key="4">
    <source>
        <dbReference type="Pfam" id="PF20737"/>
    </source>
</evidence>
<dbReference type="SUPFAM" id="SSF53850">
    <property type="entry name" value="Periplasmic binding protein-like II"/>
    <property type="match status" value="1"/>
</dbReference>
<organism evidence="5 6">
    <name type="scientific">Phytophthora kernoviae 00238/432</name>
    <dbReference type="NCBI Taxonomy" id="1284355"/>
    <lineage>
        <taxon>Eukaryota</taxon>
        <taxon>Sar</taxon>
        <taxon>Stramenopiles</taxon>
        <taxon>Oomycota</taxon>
        <taxon>Peronosporomycetes</taxon>
        <taxon>Peronosporales</taxon>
        <taxon>Peronosporaceae</taxon>
        <taxon>Phytophthora</taxon>
    </lineage>
</organism>
<accession>A0A8J4SI58</accession>
<feature type="domain" description="Non-reducing end beta-L-arabinofuranosidase-like GH127 catalytic" evidence="2">
    <location>
        <begin position="524"/>
        <end position="917"/>
    </location>
</feature>
<reference evidence="5" key="2">
    <citation type="submission" date="2020-02" db="EMBL/GenBank/DDBJ databases">
        <authorList>
            <person name="Studholme D.J."/>
        </authorList>
    </citation>
    <scope>NUCLEOTIDE SEQUENCE</scope>
    <source>
        <strain evidence="5">00238/432</strain>
    </source>
</reference>